<dbReference type="Pfam" id="PF05795">
    <property type="entry name" value="Plasmodium_Vir"/>
    <property type="match status" value="1"/>
</dbReference>
<proteinExistence type="predicted"/>
<gene>
    <name evidence="2" type="ORF">POVCU1_073290</name>
</gene>
<accession>A0A1A8XA47</accession>
<reference evidence="3" key="1">
    <citation type="submission" date="2016-05" db="EMBL/GenBank/DDBJ databases">
        <authorList>
            <person name="Naeem Raeece"/>
        </authorList>
    </citation>
    <scope>NUCLEOTIDE SEQUENCE [LARGE SCALE GENOMIC DNA]</scope>
</reference>
<dbReference type="Proteomes" id="UP000078546">
    <property type="component" value="Unassembled WGS sequence"/>
</dbReference>
<evidence type="ECO:0000313" key="3">
    <source>
        <dbReference type="Proteomes" id="UP000078546"/>
    </source>
</evidence>
<dbReference type="AlphaFoldDB" id="A0A1A8XA47"/>
<keyword evidence="1" id="KW-0472">Membrane</keyword>
<sequence>MDSLNDLAKIEVYKVNPEFIKLFEKLDSLCISSEHDNPCDNSFEYMNVVKSFVPQLKQIFNILNISYNQGDIYIPDISLGQHKPCVYYKYWFYHKIINHKIEEIDIKELYQVWNQNTNIIYGLNPDRCKFHAKSLDDVKILKVLYDYALFFNNAEYKYNILNEIKNCQFCKFLKSYLDNTFNNRSISCTNISSDALCMEYNEFLKSFFKFNEISSLLCEYNVETSHSNKCQQLYEKVIKHNNPVIATDDIVTRDENGPSTSTTIMDNPQGNNSNKRCIIGGTAILGLSCTLFFLYKFTSFGSLIRRRTKWITNMWKNTQEDKEVLLLRCSEAENINSNNNQYNVAYTPTQDY</sequence>
<dbReference type="InterPro" id="IPR008780">
    <property type="entry name" value="Plasmodium_Vir"/>
</dbReference>
<evidence type="ECO:0000256" key="1">
    <source>
        <dbReference type="SAM" id="Phobius"/>
    </source>
</evidence>
<dbReference type="EMBL" id="FLQV01003104">
    <property type="protein sequence ID" value="SBT02126.1"/>
    <property type="molecule type" value="Genomic_DNA"/>
</dbReference>
<evidence type="ECO:0000313" key="2">
    <source>
        <dbReference type="EMBL" id="SBT02126.1"/>
    </source>
</evidence>
<organism evidence="2 3">
    <name type="scientific">Plasmodium ovale curtisi</name>
    <dbReference type="NCBI Taxonomy" id="864141"/>
    <lineage>
        <taxon>Eukaryota</taxon>
        <taxon>Sar</taxon>
        <taxon>Alveolata</taxon>
        <taxon>Apicomplexa</taxon>
        <taxon>Aconoidasida</taxon>
        <taxon>Haemosporida</taxon>
        <taxon>Plasmodiidae</taxon>
        <taxon>Plasmodium</taxon>
        <taxon>Plasmodium (Plasmodium)</taxon>
    </lineage>
</organism>
<keyword evidence="1" id="KW-1133">Transmembrane helix</keyword>
<keyword evidence="1" id="KW-0812">Transmembrane</keyword>
<protein>
    <submittedName>
        <fullName evidence="2">PIR Superfamily Protein</fullName>
    </submittedName>
</protein>
<name>A0A1A8XA47_PLAOA</name>
<feature type="transmembrane region" description="Helical" evidence="1">
    <location>
        <begin position="278"/>
        <end position="297"/>
    </location>
</feature>